<protein>
    <submittedName>
        <fullName evidence="1">Uncharacterized protein</fullName>
    </submittedName>
</protein>
<proteinExistence type="predicted"/>
<keyword evidence="2" id="KW-1185">Reference proteome</keyword>
<comment type="caution">
    <text evidence="1">The sequence shown here is derived from an EMBL/GenBank/DDBJ whole genome shotgun (WGS) entry which is preliminary data.</text>
</comment>
<dbReference type="EMBL" id="JAEAOA010000943">
    <property type="protein sequence ID" value="KAK3589642.1"/>
    <property type="molecule type" value="Genomic_DNA"/>
</dbReference>
<sequence>MENIRITTGIHSEHHWNPFGAPLESIRITTGIHSEHHWNPFGAPLEFIENSLYFASSRTFMTIWDLIHNSAFSTIFFAKLSFFNHSEIRPSYLACYT</sequence>
<feature type="non-terminal residue" evidence="1">
    <location>
        <position position="97"/>
    </location>
</feature>
<evidence type="ECO:0000313" key="2">
    <source>
        <dbReference type="Proteomes" id="UP001195483"/>
    </source>
</evidence>
<organism evidence="1 2">
    <name type="scientific">Potamilus streckersoni</name>
    <dbReference type="NCBI Taxonomy" id="2493646"/>
    <lineage>
        <taxon>Eukaryota</taxon>
        <taxon>Metazoa</taxon>
        <taxon>Spiralia</taxon>
        <taxon>Lophotrochozoa</taxon>
        <taxon>Mollusca</taxon>
        <taxon>Bivalvia</taxon>
        <taxon>Autobranchia</taxon>
        <taxon>Heteroconchia</taxon>
        <taxon>Palaeoheterodonta</taxon>
        <taxon>Unionida</taxon>
        <taxon>Unionoidea</taxon>
        <taxon>Unionidae</taxon>
        <taxon>Ambleminae</taxon>
        <taxon>Lampsilini</taxon>
        <taxon>Potamilus</taxon>
    </lineage>
</organism>
<name>A0AAE0SCQ0_9BIVA</name>
<reference evidence="1" key="1">
    <citation type="journal article" date="2021" name="Genome Biol. Evol.">
        <title>A High-Quality Reference Genome for a Parasitic Bivalve with Doubly Uniparental Inheritance (Bivalvia: Unionida).</title>
        <authorList>
            <person name="Smith C.H."/>
        </authorList>
    </citation>
    <scope>NUCLEOTIDE SEQUENCE</scope>
    <source>
        <strain evidence="1">CHS0354</strain>
    </source>
</reference>
<gene>
    <name evidence="1" type="ORF">CHS0354_015139</name>
</gene>
<reference evidence="1" key="3">
    <citation type="submission" date="2023-05" db="EMBL/GenBank/DDBJ databases">
        <authorList>
            <person name="Smith C.H."/>
        </authorList>
    </citation>
    <scope>NUCLEOTIDE SEQUENCE</scope>
    <source>
        <strain evidence="1">CHS0354</strain>
        <tissue evidence="1">Mantle</tissue>
    </source>
</reference>
<dbReference type="Proteomes" id="UP001195483">
    <property type="component" value="Unassembled WGS sequence"/>
</dbReference>
<accession>A0AAE0SCQ0</accession>
<reference evidence="1" key="2">
    <citation type="journal article" date="2021" name="Genome Biol. Evol.">
        <title>Developing a high-quality reference genome for a parasitic bivalve with doubly uniparental inheritance (Bivalvia: Unionida).</title>
        <authorList>
            <person name="Smith C.H."/>
        </authorList>
    </citation>
    <scope>NUCLEOTIDE SEQUENCE</scope>
    <source>
        <strain evidence="1">CHS0354</strain>
        <tissue evidence="1">Mantle</tissue>
    </source>
</reference>
<evidence type="ECO:0000313" key="1">
    <source>
        <dbReference type="EMBL" id="KAK3589642.1"/>
    </source>
</evidence>
<dbReference type="AlphaFoldDB" id="A0AAE0SCQ0"/>